<dbReference type="FunFam" id="3.40.140.20:FF:000001">
    <property type="entry name" value="Bifunctional purine biosynthesis protein PurH"/>
    <property type="match status" value="1"/>
</dbReference>
<dbReference type="SUPFAM" id="SSF52335">
    <property type="entry name" value="Methylglyoxal synthase-like"/>
    <property type="match status" value="1"/>
</dbReference>
<dbReference type="Gene3D" id="3.40.50.1380">
    <property type="entry name" value="Methylglyoxal synthase-like domain"/>
    <property type="match status" value="1"/>
</dbReference>
<reference evidence="12" key="1">
    <citation type="submission" date="2020-10" db="EMBL/GenBank/DDBJ databases">
        <authorList>
            <person name="Gilroy R."/>
        </authorList>
    </citation>
    <scope>NUCLEOTIDE SEQUENCE</scope>
    <source>
        <strain evidence="12">ChiW16-3235</strain>
    </source>
</reference>
<keyword evidence="5 10" id="KW-0658">Purine biosynthesis</keyword>
<dbReference type="GO" id="GO:0004643">
    <property type="term" value="F:phosphoribosylaminoimidazolecarboxamide formyltransferase activity"/>
    <property type="evidence" value="ECO:0007669"/>
    <property type="project" value="UniProtKB-UniRule"/>
</dbReference>
<evidence type="ECO:0000256" key="1">
    <source>
        <dbReference type="ARBA" id="ARBA00004844"/>
    </source>
</evidence>
<evidence type="ECO:0000256" key="9">
    <source>
        <dbReference type="ARBA" id="ARBA00050687"/>
    </source>
</evidence>
<evidence type="ECO:0000256" key="6">
    <source>
        <dbReference type="ARBA" id="ARBA00022801"/>
    </source>
</evidence>
<comment type="catalytic activity">
    <reaction evidence="9 10">
        <text>IMP + H2O = 5-formamido-1-(5-phospho-D-ribosyl)imidazole-4-carboxamide</text>
        <dbReference type="Rhea" id="RHEA:18445"/>
        <dbReference type="ChEBI" id="CHEBI:15377"/>
        <dbReference type="ChEBI" id="CHEBI:58053"/>
        <dbReference type="ChEBI" id="CHEBI:58467"/>
        <dbReference type="EC" id="3.5.4.10"/>
    </reaction>
</comment>
<dbReference type="FunFam" id="3.40.140.20:FF:000002">
    <property type="entry name" value="Bifunctional purine biosynthesis protein PurH"/>
    <property type="match status" value="1"/>
</dbReference>
<dbReference type="HAMAP" id="MF_00139">
    <property type="entry name" value="PurH"/>
    <property type="match status" value="1"/>
</dbReference>
<protein>
    <recommendedName>
        <fullName evidence="10">Bifunctional purine biosynthesis protein PurH</fullName>
    </recommendedName>
    <domain>
        <recommendedName>
            <fullName evidence="10">Phosphoribosylaminoimidazolecarboxamide formyltransferase</fullName>
            <ecNumber evidence="10">2.1.2.3</ecNumber>
        </recommendedName>
        <alternativeName>
            <fullName evidence="10">AICAR transformylase</fullName>
        </alternativeName>
    </domain>
    <domain>
        <recommendedName>
            <fullName evidence="10">IMP cyclohydrolase</fullName>
            <ecNumber evidence="10">3.5.4.10</ecNumber>
        </recommendedName>
        <alternativeName>
            <fullName evidence="10">ATIC</fullName>
        </alternativeName>
        <alternativeName>
            <fullName evidence="10">IMP synthase</fullName>
        </alternativeName>
        <alternativeName>
            <fullName evidence="10">Inosinicase</fullName>
        </alternativeName>
    </domain>
</protein>
<comment type="similarity">
    <text evidence="3 10">Belongs to the PurH family.</text>
</comment>
<dbReference type="EC" id="3.5.4.10" evidence="10"/>
<dbReference type="SMART" id="SM00798">
    <property type="entry name" value="AICARFT_IMPCHas"/>
    <property type="match status" value="1"/>
</dbReference>
<dbReference type="CDD" id="cd01421">
    <property type="entry name" value="IMPCH"/>
    <property type="match status" value="1"/>
</dbReference>
<sequence length="537" mass="58101">MKKRALVSVSDKAGVVDFCKGLVECGFEIISTGGTAKVLKEAGLKVIGISEITGFPECLDGRVKTLHPNVHAGLLAMRSNPEHMKQLEELGINTIDIVCVNLYPFKATLAKGADFAECIENIDIGGPTMIRAAAKNYQDVAVIVDPKDYEKVLSELKAGGVTLETKRYLQYKVFAHTAVYDSLISNYLASQLGITFPDSVTFAYEKAQDLRYGENPQQQAIFYNEEFIRPGSLSSAKQIWGKELSYNNINDANGALELLKEFGSTPAVVACKHANPCGVGTGETIHEAYMRAYQSDPVSVFGGILAINGKVDADTAAEINKIFIEIVMAPSYSEEALKILEGKKNIRLLQIENISAPRAADAYDMKKVYGGLLVQQYDNTLIRGEDMGLFSTKADVEEKVLSSGKTRTVYGTGVVTDRAPTQDEIEALMFAWRVVKHTKSNAIVIGKKGRTTGIGMGQTNRIWAAQQAIAHAGEEAKGSVMASDAFFPFPDCVEECVKAGITAIIQPGGSIQDKASVDACNAAGIAMVFVGDRHFKH</sequence>
<feature type="domain" description="MGS-like" evidence="11">
    <location>
        <begin position="1"/>
        <end position="144"/>
    </location>
</feature>
<evidence type="ECO:0000256" key="4">
    <source>
        <dbReference type="ARBA" id="ARBA00022679"/>
    </source>
</evidence>
<dbReference type="EMBL" id="DVHK01000081">
    <property type="protein sequence ID" value="HIR67185.1"/>
    <property type="molecule type" value="Genomic_DNA"/>
</dbReference>
<dbReference type="PIRSF" id="PIRSF000414">
    <property type="entry name" value="AICARFT_IMPCHas"/>
    <property type="match status" value="1"/>
</dbReference>
<dbReference type="GO" id="GO:0005829">
    <property type="term" value="C:cytosol"/>
    <property type="evidence" value="ECO:0007669"/>
    <property type="project" value="TreeGrafter"/>
</dbReference>
<comment type="pathway">
    <text evidence="1 10">Purine metabolism; IMP biosynthesis via de novo pathway; IMP from 5-formamido-1-(5-phospho-D-ribosyl)imidazole-4-carboxamide: step 1/1.</text>
</comment>
<comment type="domain">
    <text evidence="10">The IMP cyclohydrolase activity resides in the N-terminal region.</text>
</comment>
<evidence type="ECO:0000256" key="10">
    <source>
        <dbReference type="HAMAP-Rule" id="MF_00139"/>
    </source>
</evidence>
<keyword evidence="6 10" id="KW-0378">Hydrolase</keyword>
<evidence type="ECO:0000313" key="12">
    <source>
        <dbReference type="EMBL" id="HIR67185.1"/>
    </source>
</evidence>
<dbReference type="SUPFAM" id="SSF53927">
    <property type="entry name" value="Cytidine deaminase-like"/>
    <property type="match status" value="1"/>
</dbReference>
<dbReference type="Proteomes" id="UP000823913">
    <property type="component" value="Unassembled WGS sequence"/>
</dbReference>
<comment type="caution">
    <text evidence="12">The sequence shown here is derived from an EMBL/GenBank/DDBJ whole genome shotgun (WGS) entry which is preliminary data.</text>
</comment>
<dbReference type="GO" id="GO:0003937">
    <property type="term" value="F:IMP cyclohydrolase activity"/>
    <property type="evidence" value="ECO:0007669"/>
    <property type="project" value="UniProtKB-UniRule"/>
</dbReference>
<dbReference type="PANTHER" id="PTHR11692">
    <property type="entry name" value="BIFUNCTIONAL PURINE BIOSYNTHESIS PROTEIN PURH"/>
    <property type="match status" value="1"/>
</dbReference>
<accession>A0A9D1E6H9</accession>
<dbReference type="GO" id="GO:0006189">
    <property type="term" value="P:'de novo' IMP biosynthetic process"/>
    <property type="evidence" value="ECO:0007669"/>
    <property type="project" value="UniProtKB-UniRule"/>
</dbReference>
<organism evidence="12 13">
    <name type="scientific">Candidatus Coproplasma avicola</name>
    <dbReference type="NCBI Taxonomy" id="2840744"/>
    <lineage>
        <taxon>Bacteria</taxon>
        <taxon>Bacillati</taxon>
        <taxon>Bacillota</taxon>
        <taxon>Clostridia</taxon>
        <taxon>Eubacteriales</taxon>
        <taxon>Candidatus Coproplasma</taxon>
    </lineage>
</organism>
<dbReference type="Pfam" id="PF02142">
    <property type="entry name" value="MGS"/>
    <property type="match status" value="1"/>
</dbReference>
<dbReference type="InterPro" id="IPR024051">
    <property type="entry name" value="AICAR_Tfase_dup_dom_sf"/>
</dbReference>
<dbReference type="InterPro" id="IPR011607">
    <property type="entry name" value="MGS-like_dom"/>
</dbReference>
<dbReference type="AlphaFoldDB" id="A0A9D1E6H9"/>
<comment type="pathway">
    <text evidence="2 10">Purine metabolism; IMP biosynthesis via de novo pathway; 5-formamido-1-(5-phospho-D-ribosyl)imidazole-4-carboxamide from 5-amino-1-(5-phospho-D-ribosyl)imidazole-4-carboxamide (10-formyl THF route): step 1/1.</text>
</comment>
<reference evidence="12" key="2">
    <citation type="journal article" date="2021" name="PeerJ">
        <title>Extensive microbial diversity within the chicken gut microbiome revealed by metagenomics and culture.</title>
        <authorList>
            <person name="Gilroy R."/>
            <person name="Ravi A."/>
            <person name="Getino M."/>
            <person name="Pursley I."/>
            <person name="Horton D.L."/>
            <person name="Alikhan N.F."/>
            <person name="Baker D."/>
            <person name="Gharbi K."/>
            <person name="Hall N."/>
            <person name="Watson M."/>
            <person name="Adriaenssens E.M."/>
            <person name="Foster-Nyarko E."/>
            <person name="Jarju S."/>
            <person name="Secka A."/>
            <person name="Antonio M."/>
            <person name="Oren A."/>
            <person name="Chaudhuri R.R."/>
            <person name="La Ragione R."/>
            <person name="Hildebrand F."/>
            <person name="Pallen M.J."/>
        </authorList>
    </citation>
    <scope>NUCLEOTIDE SEQUENCE</scope>
    <source>
        <strain evidence="12">ChiW16-3235</strain>
    </source>
</reference>
<dbReference type="Pfam" id="PF01808">
    <property type="entry name" value="AICARFT_IMPCHas"/>
    <property type="match status" value="1"/>
</dbReference>
<keyword evidence="4 10" id="KW-0808">Transferase</keyword>
<comment type="catalytic activity">
    <reaction evidence="8 10">
        <text>(6R)-10-formyltetrahydrofolate + 5-amino-1-(5-phospho-beta-D-ribosyl)imidazole-4-carboxamide = 5-formamido-1-(5-phospho-D-ribosyl)imidazole-4-carboxamide + (6S)-5,6,7,8-tetrahydrofolate</text>
        <dbReference type="Rhea" id="RHEA:22192"/>
        <dbReference type="ChEBI" id="CHEBI:57453"/>
        <dbReference type="ChEBI" id="CHEBI:58467"/>
        <dbReference type="ChEBI" id="CHEBI:58475"/>
        <dbReference type="ChEBI" id="CHEBI:195366"/>
        <dbReference type="EC" id="2.1.2.3"/>
    </reaction>
</comment>
<dbReference type="NCBIfam" id="NF002049">
    <property type="entry name" value="PRK00881.1"/>
    <property type="match status" value="1"/>
</dbReference>
<evidence type="ECO:0000256" key="7">
    <source>
        <dbReference type="ARBA" id="ARBA00023268"/>
    </source>
</evidence>
<proteinExistence type="inferred from homology"/>
<keyword evidence="7 10" id="KW-0511">Multifunctional enzyme</keyword>
<dbReference type="PANTHER" id="PTHR11692:SF0">
    <property type="entry name" value="BIFUNCTIONAL PURINE BIOSYNTHESIS PROTEIN ATIC"/>
    <property type="match status" value="1"/>
</dbReference>
<dbReference type="Gene3D" id="3.40.140.20">
    <property type="match status" value="2"/>
</dbReference>
<gene>
    <name evidence="10 12" type="primary">purH</name>
    <name evidence="12" type="ORF">IAB94_03935</name>
</gene>
<name>A0A9D1E6H9_9FIRM</name>
<evidence type="ECO:0000256" key="8">
    <source>
        <dbReference type="ARBA" id="ARBA00050488"/>
    </source>
</evidence>
<evidence type="ECO:0000259" key="11">
    <source>
        <dbReference type="PROSITE" id="PS51855"/>
    </source>
</evidence>
<dbReference type="FunFam" id="3.40.50.1380:FF:000001">
    <property type="entry name" value="Bifunctional purine biosynthesis protein PurH"/>
    <property type="match status" value="1"/>
</dbReference>
<evidence type="ECO:0000256" key="3">
    <source>
        <dbReference type="ARBA" id="ARBA00007667"/>
    </source>
</evidence>
<dbReference type="InterPro" id="IPR002695">
    <property type="entry name" value="PurH-like"/>
</dbReference>
<dbReference type="EC" id="2.1.2.3" evidence="10"/>
<dbReference type="InterPro" id="IPR016193">
    <property type="entry name" value="Cytidine_deaminase-like"/>
</dbReference>
<evidence type="ECO:0000256" key="5">
    <source>
        <dbReference type="ARBA" id="ARBA00022755"/>
    </source>
</evidence>
<evidence type="ECO:0000313" key="13">
    <source>
        <dbReference type="Proteomes" id="UP000823913"/>
    </source>
</evidence>
<dbReference type="InterPro" id="IPR036914">
    <property type="entry name" value="MGS-like_dom_sf"/>
</dbReference>
<dbReference type="PROSITE" id="PS51855">
    <property type="entry name" value="MGS"/>
    <property type="match status" value="1"/>
</dbReference>
<dbReference type="SMART" id="SM00851">
    <property type="entry name" value="MGS"/>
    <property type="match status" value="1"/>
</dbReference>
<evidence type="ECO:0000256" key="2">
    <source>
        <dbReference type="ARBA" id="ARBA00004954"/>
    </source>
</evidence>